<name>A0A9P0MXC4_NEZVI</name>
<dbReference type="OrthoDB" id="6614329at2759"/>
<dbReference type="Proteomes" id="UP001152798">
    <property type="component" value="Chromosome 7"/>
</dbReference>
<sequence length="97" mass="11349">MSLEYYWYRISVADSENNNMKFYCILAFFACLIAAALSQRKRITEDTHCPLACARNYVPVCGMRQEEGAWVREIFPNECEMQDENECHHGNYIPCPK</sequence>
<evidence type="ECO:0000313" key="3">
    <source>
        <dbReference type="Proteomes" id="UP001152798"/>
    </source>
</evidence>
<keyword evidence="1" id="KW-0812">Transmembrane</keyword>
<gene>
    <name evidence="2" type="ORF">NEZAVI_LOCUS15372</name>
</gene>
<organism evidence="2 3">
    <name type="scientific">Nezara viridula</name>
    <name type="common">Southern green stink bug</name>
    <name type="synonym">Cimex viridulus</name>
    <dbReference type="NCBI Taxonomy" id="85310"/>
    <lineage>
        <taxon>Eukaryota</taxon>
        <taxon>Metazoa</taxon>
        <taxon>Ecdysozoa</taxon>
        <taxon>Arthropoda</taxon>
        <taxon>Hexapoda</taxon>
        <taxon>Insecta</taxon>
        <taxon>Pterygota</taxon>
        <taxon>Neoptera</taxon>
        <taxon>Paraneoptera</taxon>
        <taxon>Hemiptera</taxon>
        <taxon>Heteroptera</taxon>
        <taxon>Panheteroptera</taxon>
        <taxon>Pentatomomorpha</taxon>
        <taxon>Pentatomoidea</taxon>
        <taxon>Pentatomidae</taxon>
        <taxon>Pentatominae</taxon>
        <taxon>Nezara</taxon>
    </lineage>
</organism>
<accession>A0A9P0MXC4</accession>
<dbReference type="EMBL" id="OV725083">
    <property type="protein sequence ID" value="CAH1407711.1"/>
    <property type="molecule type" value="Genomic_DNA"/>
</dbReference>
<proteinExistence type="predicted"/>
<dbReference type="Gene3D" id="3.30.60.30">
    <property type="match status" value="1"/>
</dbReference>
<protein>
    <submittedName>
        <fullName evidence="2">Uncharacterized protein</fullName>
    </submittedName>
</protein>
<keyword evidence="3" id="KW-1185">Reference proteome</keyword>
<keyword evidence="1" id="KW-1133">Transmembrane helix</keyword>
<evidence type="ECO:0000313" key="2">
    <source>
        <dbReference type="EMBL" id="CAH1407711.1"/>
    </source>
</evidence>
<reference evidence="2" key="1">
    <citation type="submission" date="2022-01" db="EMBL/GenBank/DDBJ databases">
        <authorList>
            <person name="King R."/>
        </authorList>
    </citation>
    <scope>NUCLEOTIDE SEQUENCE</scope>
</reference>
<dbReference type="AlphaFoldDB" id="A0A9P0MXC4"/>
<feature type="transmembrane region" description="Helical" evidence="1">
    <location>
        <begin position="20"/>
        <end position="37"/>
    </location>
</feature>
<evidence type="ECO:0000256" key="1">
    <source>
        <dbReference type="SAM" id="Phobius"/>
    </source>
</evidence>
<keyword evidence="1" id="KW-0472">Membrane</keyword>